<keyword evidence="9" id="KW-0969">Cilium</keyword>
<reference evidence="10 11" key="2">
    <citation type="submission" date="2016-03" db="EMBL/GenBank/DDBJ databases">
        <title>Microsymbionts genomes from the relict species Vavilovia formosa (Stev.) Fed.</title>
        <authorList>
            <person name="Kopat V."/>
            <person name="Chirak E."/>
            <person name="Kimeklis A."/>
            <person name="Andronov E."/>
        </authorList>
    </citation>
    <scope>NUCLEOTIDE SEQUENCE [LARGE SCALE GENOMIC DNA]</scope>
    <source>
        <strain evidence="10 11">Vaf07</strain>
    </source>
</reference>
<dbReference type="PANTHER" id="PTHR30033">
    <property type="entry name" value="FLAGELLAR HOOK-ASSOCIATED PROTEIN 1"/>
    <property type="match status" value="1"/>
</dbReference>
<protein>
    <recommendedName>
        <fullName evidence="4">Flagellar hook-associated protein 1</fullName>
    </recommendedName>
</protein>
<dbReference type="InterPro" id="IPR010930">
    <property type="entry name" value="Flg_bb/hook_C_dom"/>
</dbReference>
<gene>
    <name evidence="9" type="primary">flgK_2</name>
    <name evidence="10" type="ORF">A4A58_03700</name>
    <name evidence="9" type="ORF">PROKKA_00752</name>
</gene>
<keyword evidence="9" id="KW-0966">Cell projection</keyword>
<dbReference type="EMBL" id="LVYV01000001">
    <property type="protein sequence ID" value="KZD25528.1"/>
    <property type="molecule type" value="Genomic_DNA"/>
</dbReference>
<keyword evidence="9" id="KW-0282">Flagellum</keyword>
<dbReference type="GO" id="GO:0005198">
    <property type="term" value="F:structural molecule activity"/>
    <property type="evidence" value="ECO:0007669"/>
    <property type="project" value="InterPro"/>
</dbReference>
<dbReference type="GO" id="GO:0044780">
    <property type="term" value="P:bacterial-type flagellum assembly"/>
    <property type="evidence" value="ECO:0007669"/>
    <property type="project" value="InterPro"/>
</dbReference>
<evidence type="ECO:0000256" key="3">
    <source>
        <dbReference type="ARBA" id="ARBA00009677"/>
    </source>
</evidence>
<evidence type="ECO:0000313" key="10">
    <source>
        <dbReference type="EMBL" id="KZD25528.1"/>
    </source>
</evidence>
<dbReference type="InterPro" id="IPR053927">
    <property type="entry name" value="FlgK_helical"/>
</dbReference>
<organism evidence="9">
    <name type="scientific">Tardiphaga robiniae</name>
    <dbReference type="NCBI Taxonomy" id="943830"/>
    <lineage>
        <taxon>Bacteria</taxon>
        <taxon>Pseudomonadati</taxon>
        <taxon>Pseudomonadota</taxon>
        <taxon>Alphaproteobacteria</taxon>
        <taxon>Hyphomicrobiales</taxon>
        <taxon>Nitrobacteraceae</taxon>
        <taxon>Tardiphaga</taxon>
    </lineage>
</organism>
<evidence type="ECO:0000313" key="9">
    <source>
        <dbReference type="EMBL" id="AMH39563.1"/>
    </source>
</evidence>
<dbReference type="AlphaFoldDB" id="A0A120MG59"/>
<evidence type="ECO:0000256" key="2">
    <source>
        <dbReference type="ARBA" id="ARBA00004613"/>
    </source>
</evidence>
<dbReference type="STRING" id="943830.A4A58_03700"/>
<sequence>MSLTVALNSARSSLMASGVQSSVISRNVAGLHQDGYSRKNALIVSQPGSGVYVSGIQRAASAGLFNNVVKAVSNTAQQDALYNGLQKVAAVTIDDPELDQSAAAQLAKLKSALQQYASAPDNVTFANSAVTAAKNVAASLNDSTNTVQTVRADADAEMATSVGNINQLLAQFETVNTAIIKGTISGSDVTDYLDTRDSILSKLSQEVGITFATRANNDMVVYTDSGVTLFERTARSVTFAPTNSYTAATTGNAVVIDGVPVTGANAIMPIGSGKLAGLATLRDDKMVTYQNQLDEVARAVIEIFAEKDQSAAAGPDQAGLFTYAGGPGMPATGVINTGLAGTIKVTALVDQALGGNPSLIRDGGINGVNYVYNAGGEAGFFARIQGLVDGMAASRTYDPAALGKPSGSLVDFAGSSVSWLESQRKSVGDDATYSQTLLERSADALSNVNGVNMDDEMTFMLQVERTFSASSKLISTIDDMLKELLMAVG</sequence>
<accession>A0A120MG59</accession>
<keyword evidence="5" id="KW-0964">Secreted</keyword>
<dbReference type="NCBIfam" id="TIGR02492">
    <property type="entry name" value="flgK_ends"/>
    <property type="match status" value="1"/>
</dbReference>
<evidence type="ECO:0000259" key="7">
    <source>
        <dbReference type="Pfam" id="PF06429"/>
    </source>
</evidence>
<dbReference type="PANTHER" id="PTHR30033:SF1">
    <property type="entry name" value="FLAGELLAR HOOK-ASSOCIATED PROTEIN 1"/>
    <property type="match status" value="1"/>
</dbReference>
<keyword evidence="11" id="KW-1185">Reference proteome</keyword>
<feature type="domain" description="Flagellar basal-body/hook protein C-terminal" evidence="7">
    <location>
        <begin position="450"/>
        <end position="484"/>
    </location>
</feature>
<proteinExistence type="inferred from homology"/>
<feature type="domain" description="Flagellar hook-associated protein FlgK helical" evidence="8">
    <location>
        <begin position="100"/>
        <end position="306"/>
    </location>
</feature>
<dbReference type="Proteomes" id="UP000076574">
    <property type="component" value="Unassembled WGS sequence"/>
</dbReference>
<evidence type="ECO:0000256" key="5">
    <source>
        <dbReference type="ARBA" id="ARBA00022525"/>
    </source>
</evidence>
<evidence type="ECO:0000256" key="1">
    <source>
        <dbReference type="ARBA" id="ARBA00004365"/>
    </source>
</evidence>
<dbReference type="Pfam" id="PF06429">
    <property type="entry name" value="Flg_bbr_C"/>
    <property type="match status" value="1"/>
</dbReference>
<dbReference type="EMBL" id="KT955714">
    <property type="protein sequence ID" value="AMH39563.1"/>
    <property type="molecule type" value="Genomic_DNA"/>
</dbReference>
<reference evidence="9" key="1">
    <citation type="submission" date="2015-10" db="EMBL/GenBank/DDBJ databases">
        <title>Evolution marks in rhizobial microsymbionts genomes from the relict species Vavilovia formosa (Stev.) Fed.</title>
        <authorList>
            <person name="Kopat V."/>
        </authorList>
    </citation>
    <scope>NUCLEOTIDE SEQUENCE</scope>
    <source>
        <strain evidence="9">Vaf-07</strain>
    </source>
</reference>
<dbReference type="SUPFAM" id="SSF64518">
    <property type="entry name" value="Phase 1 flagellin"/>
    <property type="match status" value="1"/>
</dbReference>
<keyword evidence="6" id="KW-0975">Bacterial flagellum</keyword>
<dbReference type="GO" id="GO:0005576">
    <property type="term" value="C:extracellular region"/>
    <property type="evidence" value="ECO:0007669"/>
    <property type="project" value="UniProtKB-SubCell"/>
</dbReference>
<name>A0A120MG59_9BRAD</name>
<evidence type="ECO:0000256" key="6">
    <source>
        <dbReference type="ARBA" id="ARBA00023143"/>
    </source>
</evidence>
<evidence type="ECO:0000313" key="11">
    <source>
        <dbReference type="Proteomes" id="UP000076574"/>
    </source>
</evidence>
<evidence type="ECO:0000259" key="8">
    <source>
        <dbReference type="Pfam" id="PF22638"/>
    </source>
</evidence>
<dbReference type="OrthoDB" id="7181295at2"/>
<dbReference type="RefSeq" id="WP_068729871.1">
    <property type="nucleotide sequence ID" value="NZ_LVYV01000001.1"/>
</dbReference>
<comment type="similarity">
    <text evidence="3">Belongs to the flagella basal body rod proteins family.</text>
</comment>
<evidence type="ECO:0000256" key="4">
    <source>
        <dbReference type="ARBA" id="ARBA00016244"/>
    </source>
</evidence>
<dbReference type="InterPro" id="IPR002371">
    <property type="entry name" value="FlgK"/>
</dbReference>
<dbReference type="GO" id="GO:0009424">
    <property type="term" value="C:bacterial-type flagellum hook"/>
    <property type="evidence" value="ECO:0007669"/>
    <property type="project" value="InterPro"/>
</dbReference>
<comment type="subcellular location">
    <subcellularLocation>
        <location evidence="1">Bacterial flagellum</location>
    </subcellularLocation>
    <subcellularLocation>
        <location evidence="2">Secreted</location>
    </subcellularLocation>
</comment>
<dbReference type="Pfam" id="PF22638">
    <property type="entry name" value="FlgK_D1"/>
    <property type="match status" value="1"/>
</dbReference>